<protein>
    <submittedName>
        <fullName evidence="1">Uncharacterized protein</fullName>
    </submittedName>
</protein>
<dbReference type="AlphaFoldDB" id="A0ABD2YJ50"/>
<keyword evidence="2" id="KW-1185">Reference proteome</keyword>
<evidence type="ECO:0000313" key="1">
    <source>
        <dbReference type="EMBL" id="KAL3507038.1"/>
    </source>
</evidence>
<reference evidence="1 2" key="1">
    <citation type="submission" date="2024-11" db="EMBL/GenBank/DDBJ databases">
        <title>A near-complete genome assembly of Cinchona calisaya.</title>
        <authorList>
            <person name="Lian D.C."/>
            <person name="Zhao X.W."/>
            <person name="Wei L."/>
        </authorList>
    </citation>
    <scope>NUCLEOTIDE SEQUENCE [LARGE SCALE GENOMIC DNA]</scope>
    <source>
        <tissue evidence="1">Nenye</tissue>
    </source>
</reference>
<name>A0ABD2YJ50_9GENT</name>
<sequence length="260" mass="29596">MTSRYLETALHPVVGRISSASSGVWRRMIRIKDLAEEHMMAIPSKVTLLFDSSTYGILRRLLPNNICSIIGKARVASLYDGRRAKVAQAFPLYISDKEALKAYRLDIQACLQEMEQYGILMFQRNTTIEHAVPLLSTSVALLPIAEEMQVSRKSQRAISSSMHVDTLEKHTTLAMDFVALFLPVNVMACMVIDDCSKMILEKALDSKHHLFVSHEYNDLFDAHRNFIPLKIKEFRDFSKALGLHWPNKKITHSQMMVPAF</sequence>
<evidence type="ECO:0000313" key="2">
    <source>
        <dbReference type="Proteomes" id="UP001630127"/>
    </source>
</evidence>
<organism evidence="1 2">
    <name type="scientific">Cinchona calisaya</name>
    <dbReference type="NCBI Taxonomy" id="153742"/>
    <lineage>
        <taxon>Eukaryota</taxon>
        <taxon>Viridiplantae</taxon>
        <taxon>Streptophyta</taxon>
        <taxon>Embryophyta</taxon>
        <taxon>Tracheophyta</taxon>
        <taxon>Spermatophyta</taxon>
        <taxon>Magnoliopsida</taxon>
        <taxon>eudicotyledons</taxon>
        <taxon>Gunneridae</taxon>
        <taxon>Pentapetalae</taxon>
        <taxon>asterids</taxon>
        <taxon>lamiids</taxon>
        <taxon>Gentianales</taxon>
        <taxon>Rubiaceae</taxon>
        <taxon>Cinchonoideae</taxon>
        <taxon>Cinchoneae</taxon>
        <taxon>Cinchona</taxon>
    </lineage>
</organism>
<dbReference type="Proteomes" id="UP001630127">
    <property type="component" value="Unassembled WGS sequence"/>
</dbReference>
<proteinExistence type="predicted"/>
<accession>A0ABD2YJ50</accession>
<comment type="caution">
    <text evidence="1">The sequence shown here is derived from an EMBL/GenBank/DDBJ whole genome shotgun (WGS) entry which is preliminary data.</text>
</comment>
<dbReference type="EMBL" id="JBJUIK010000013">
    <property type="protein sequence ID" value="KAL3507038.1"/>
    <property type="molecule type" value="Genomic_DNA"/>
</dbReference>
<gene>
    <name evidence="1" type="ORF">ACH5RR_032420</name>
</gene>